<keyword evidence="6" id="KW-1185">Reference proteome</keyword>
<dbReference type="PANTHER" id="PTHR43280">
    <property type="entry name" value="ARAC-FAMILY TRANSCRIPTIONAL REGULATOR"/>
    <property type="match status" value="1"/>
</dbReference>
<dbReference type="SUPFAM" id="SSF46689">
    <property type="entry name" value="Homeodomain-like"/>
    <property type="match status" value="2"/>
</dbReference>
<dbReference type="InterPro" id="IPR020449">
    <property type="entry name" value="Tscrpt_reg_AraC-type_HTH"/>
</dbReference>
<reference evidence="5 6" key="1">
    <citation type="submission" date="2018-05" db="EMBL/GenBank/DDBJ databases">
        <title>Flavobacterium sp. strain IMCC34758, incomplete genome.</title>
        <authorList>
            <person name="Joung Y."/>
        </authorList>
    </citation>
    <scope>NUCLEOTIDE SEQUENCE [LARGE SCALE GENOMIC DNA]</scope>
    <source>
        <strain evidence="5 6">IMCC34758</strain>
    </source>
</reference>
<name>A0A2V4CL00_9FLAO</name>
<dbReference type="AlphaFoldDB" id="A0A2V4CL00"/>
<evidence type="ECO:0000259" key="4">
    <source>
        <dbReference type="PROSITE" id="PS01124"/>
    </source>
</evidence>
<dbReference type="SMART" id="SM00342">
    <property type="entry name" value="HTH_ARAC"/>
    <property type="match status" value="1"/>
</dbReference>
<keyword evidence="1" id="KW-0805">Transcription regulation</keyword>
<sequence>MLQQKQGFKGQRLIAISTEVFSNSEHNQLTMSLYITKIGFFPAVKYHYIKKDSGVDYYILIYCTSGEGWCKVGENTYAIKENHFLILPPNTPYSFGADRSNPWTIYWIHFKGKLASSFLILPIAPNEILPDANSRLQDRIDMFEEIYENLELSFHSNHYNYASLCLFHFLASFKYEQQFRQIRSHAGIENQFSQKVISYMRENVEHNLTLEQFAKHFNYSPSHFSMLFQEETKQSPIKYFINLKIEKACQYLELSNLKISDIYPKLGFKDAAYFSRIFGKVMGISPSKYKEQEKII</sequence>
<evidence type="ECO:0000256" key="3">
    <source>
        <dbReference type="ARBA" id="ARBA00023163"/>
    </source>
</evidence>
<dbReference type="InterPro" id="IPR009057">
    <property type="entry name" value="Homeodomain-like_sf"/>
</dbReference>
<evidence type="ECO:0000256" key="2">
    <source>
        <dbReference type="ARBA" id="ARBA00023125"/>
    </source>
</evidence>
<proteinExistence type="predicted"/>
<gene>
    <name evidence="5" type="ORF">DMB68_04490</name>
</gene>
<dbReference type="Pfam" id="PF12833">
    <property type="entry name" value="HTH_18"/>
    <property type="match status" value="1"/>
</dbReference>
<dbReference type="PROSITE" id="PS01124">
    <property type="entry name" value="HTH_ARAC_FAMILY_2"/>
    <property type="match status" value="1"/>
</dbReference>
<feature type="domain" description="HTH araC/xylS-type" evidence="4">
    <location>
        <begin position="194"/>
        <end position="292"/>
    </location>
</feature>
<dbReference type="InterPro" id="IPR037923">
    <property type="entry name" value="HTH-like"/>
</dbReference>
<dbReference type="RefSeq" id="WP_110345452.1">
    <property type="nucleotide sequence ID" value="NZ_QJHL01000001.1"/>
</dbReference>
<dbReference type="Gene3D" id="2.60.120.280">
    <property type="entry name" value="Regulatory protein AraC"/>
    <property type="match status" value="1"/>
</dbReference>
<dbReference type="PRINTS" id="PR00032">
    <property type="entry name" value="HTHARAC"/>
</dbReference>
<dbReference type="EMBL" id="QJHL01000001">
    <property type="protein sequence ID" value="PXY46444.1"/>
    <property type="molecule type" value="Genomic_DNA"/>
</dbReference>
<dbReference type="InterPro" id="IPR018060">
    <property type="entry name" value="HTH_AraC"/>
</dbReference>
<evidence type="ECO:0000313" key="6">
    <source>
        <dbReference type="Proteomes" id="UP000247681"/>
    </source>
</evidence>
<dbReference type="OrthoDB" id="9813413at2"/>
<dbReference type="SUPFAM" id="SSF51215">
    <property type="entry name" value="Regulatory protein AraC"/>
    <property type="match status" value="1"/>
</dbReference>
<dbReference type="PANTHER" id="PTHR43280:SF30">
    <property type="entry name" value="MMSAB OPERON REGULATORY PROTEIN"/>
    <property type="match status" value="1"/>
</dbReference>
<dbReference type="Gene3D" id="1.10.10.60">
    <property type="entry name" value="Homeodomain-like"/>
    <property type="match status" value="2"/>
</dbReference>
<protein>
    <submittedName>
        <fullName evidence="5">AraC family transcriptional regulator</fullName>
    </submittedName>
</protein>
<keyword evidence="3" id="KW-0804">Transcription</keyword>
<dbReference type="GO" id="GO:0003700">
    <property type="term" value="F:DNA-binding transcription factor activity"/>
    <property type="evidence" value="ECO:0007669"/>
    <property type="project" value="InterPro"/>
</dbReference>
<dbReference type="Pfam" id="PF02311">
    <property type="entry name" value="AraC_binding"/>
    <property type="match status" value="1"/>
</dbReference>
<evidence type="ECO:0000313" key="5">
    <source>
        <dbReference type="EMBL" id="PXY46444.1"/>
    </source>
</evidence>
<keyword evidence="2" id="KW-0238">DNA-binding</keyword>
<dbReference type="CDD" id="cd06986">
    <property type="entry name" value="cupin_MmsR-like_N"/>
    <property type="match status" value="1"/>
</dbReference>
<comment type="caution">
    <text evidence="5">The sequence shown here is derived from an EMBL/GenBank/DDBJ whole genome shotgun (WGS) entry which is preliminary data.</text>
</comment>
<dbReference type="GO" id="GO:0043565">
    <property type="term" value="F:sequence-specific DNA binding"/>
    <property type="evidence" value="ECO:0007669"/>
    <property type="project" value="InterPro"/>
</dbReference>
<dbReference type="InterPro" id="IPR003313">
    <property type="entry name" value="AraC-bd"/>
</dbReference>
<accession>A0A2V4CL00</accession>
<dbReference type="Proteomes" id="UP000247681">
    <property type="component" value="Unassembled WGS sequence"/>
</dbReference>
<organism evidence="5 6">
    <name type="scientific">Flavobacterium hydrophilum</name>
    <dbReference type="NCBI Taxonomy" id="2211445"/>
    <lineage>
        <taxon>Bacteria</taxon>
        <taxon>Pseudomonadati</taxon>
        <taxon>Bacteroidota</taxon>
        <taxon>Flavobacteriia</taxon>
        <taxon>Flavobacteriales</taxon>
        <taxon>Flavobacteriaceae</taxon>
        <taxon>Flavobacterium</taxon>
    </lineage>
</organism>
<evidence type="ECO:0000256" key="1">
    <source>
        <dbReference type="ARBA" id="ARBA00023015"/>
    </source>
</evidence>